<dbReference type="RefSeq" id="WP_020935223.1">
    <property type="nucleotide sequence ID" value="NC_021915.1"/>
</dbReference>
<name>S5T3R9_9CORY</name>
<dbReference type="STRING" id="1224163.B841_09085"/>
<evidence type="ECO:0000313" key="1">
    <source>
        <dbReference type="EMBL" id="AGS35290.1"/>
    </source>
</evidence>
<proteinExistence type="predicted"/>
<protein>
    <submittedName>
        <fullName evidence="1">Uncharacterized protein</fullName>
    </submittedName>
</protein>
<dbReference type="Proteomes" id="UP000015388">
    <property type="component" value="Chromosome"/>
</dbReference>
<dbReference type="AlphaFoldDB" id="S5T3R9"/>
<reference evidence="1 2" key="1">
    <citation type="submission" date="2012-11" db="EMBL/GenBank/DDBJ databases">
        <title>The complete genome sequence of Corynebacterium maris Coryn-1 (=DSM 45190).</title>
        <authorList>
            <person name="Schaffert L."/>
            <person name="Albersmeier A."/>
            <person name="Kalinowski J."/>
            <person name="Ruckert C."/>
        </authorList>
    </citation>
    <scope>NUCLEOTIDE SEQUENCE [LARGE SCALE GENOMIC DNA]</scope>
    <source>
        <strain evidence="2">Coryn-1</strain>
    </source>
</reference>
<dbReference type="OrthoDB" id="4412344at2"/>
<evidence type="ECO:0000313" key="2">
    <source>
        <dbReference type="Proteomes" id="UP000015388"/>
    </source>
</evidence>
<dbReference type="HOGENOM" id="CLU_2034151_0_0_11"/>
<sequence>MALNLSVNLTDATFADLAAIVEAAKQAGAGNDTAVTVRTEGDDRSEVTLSIVVDEPTTGPSTLEQQADKIARRASEDTDEFIDAAGQISDQVRSTVTTGSDAALRLIAELLKGGPNDTRRR</sequence>
<dbReference type="eggNOG" id="ENOG5031XZZ">
    <property type="taxonomic scope" value="Bacteria"/>
</dbReference>
<keyword evidence="2" id="KW-1185">Reference proteome</keyword>
<accession>S5T3R9</accession>
<dbReference type="EMBL" id="CP003924">
    <property type="protein sequence ID" value="AGS35290.1"/>
    <property type="molecule type" value="Genomic_DNA"/>
</dbReference>
<dbReference type="KEGG" id="cmd:B841_09085"/>
<organism evidence="1 2">
    <name type="scientific">Corynebacterium maris DSM 45190</name>
    <dbReference type="NCBI Taxonomy" id="1224163"/>
    <lineage>
        <taxon>Bacteria</taxon>
        <taxon>Bacillati</taxon>
        <taxon>Actinomycetota</taxon>
        <taxon>Actinomycetes</taxon>
        <taxon>Mycobacteriales</taxon>
        <taxon>Corynebacteriaceae</taxon>
        <taxon>Corynebacterium</taxon>
    </lineage>
</organism>
<gene>
    <name evidence="1" type="ORF">B841_09085</name>
</gene>
<dbReference type="PATRIC" id="fig|1224163.3.peg.1827"/>